<keyword evidence="1" id="KW-1133">Transmembrane helix</keyword>
<dbReference type="Proteomes" id="UP001204320">
    <property type="component" value="Unassembled WGS sequence"/>
</dbReference>
<feature type="transmembrane region" description="Helical" evidence="1">
    <location>
        <begin position="35"/>
        <end position="61"/>
    </location>
</feature>
<feature type="transmembrane region" description="Helical" evidence="1">
    <location>
        <begin position="67"/>
        <end position="87"/>
    </location>
</feature>
<evidence type="ECO:0000259" key="2">
    <source>
        <dbReference type="Pfam" id="PF07786"/>
    </source>
</evidence>
<evidence type="ECO:0000256" key="1">
    <source>
        <dbReference type="SAM" id="Phobius"/>
    </source>
</evidence>
<sequence length="262" mass="28263">MTDQSCANSTQGSATAESNVAHNNRIGIFDAVRGFSVISMVFFHLCYDLRFLAGVSLPWFAPPLQDIWRASISWTFLFIAGCMCALSRNNLKRGLSYAAVALAIYVVTVLAAVDTPISFGIIYCMSACTLVAWALGKAKCHPKGPIAATVLLICFLLALGIPSGTIGIGSFSVALPQAIYRIPGLAWLGIPGPGFSSGDYYPLVPFVLMYLVGTSMGAWFKERGYPNWAIRTKFAPLNFVGRHALFVYVVHQPILLLLTGVA</sequence>
<keyword evidence="4" id="KW-1185">Reference proteome</keyword>
<reference evidence="3 4" key="1">
    <citation type="submission" date="2022-08" db="EMBL/GenBank/DDBJ databases">
        <title>Tractidigestivibacter montrealensis type strain KD21.</title>
        <authorList>
            <person name="Diop K."/>
            <person name="Richard C."/>
            <person name="Routy B."/>
        </authorList>
    </citation>
    <scope>NUCLEOTIDE SEQUENCE [LARGE SCALE GENOMIC DNA]</scope>
    <source>
        <strain evidence="3 4">KD21</strain>
    </source>
</reference>
<dbReference type="InterPro" id="IPR012429">
    <property type="entry name" value="HGSNAT_cat"/>
</dbReference>
<feature type="transmembrane region" description="Helical" evidence="1">
    <location>
        <begin position="94"/>
        <end position="113"/>
    </location>
</feature>
<feature type="transmembrane region" description="Helical" evidence="1">
    <location>
        <begin position="200"/>
        <end position="220"/>
    </location>
</feature>
<evidence type="ECO:0000313" key="3">
    <source>
        <dbReference type="EMBL" id="MCR9036990.1"/>
    </source>
</evidence>
<feature type="transmembrane region" description="Helical" evidence="1">
    <location>
        <begin position="148"/>
        <end position="180"/>
    </location>
</feature>
<feature type="domain" description="Heparan-alpha-glucosaminide N-acetyltransferase catalytic" evidence="2">
    <location>
        <begin position="25"/>
        <end position="253"/>
    </location>
</feature>
<keyword evidence="1" id="KW-0812">Transmembrane</keyword>
<organism evidence="3 4">
    <name type="scientific">Tractidigestivibacter montrealensis</name>
    <dbReference type="NCBI Taxonomy" id="2972466"/>
    <lineage>
        <taxon>Bacteria</taxon>
        <taxon>Bacillati</taxon>
        <taxon>Actinomycetota</taxon>
        <taxon>Coriobacteriia</taxon>
        <taxon>Coriobacteriales</taxon>
        <taxon>Atopobiaceae</taxon>
        <taxon>Tractidigestivibacter</taxon>
    </lineage>
</organism>
<name>A0ABT1Z9V1_9ACTN</name>
<protein>
    <submittedName>
        <fullName evidence="3">DUF1624 domain-containing protein</fullName>
    </submittedName>
</protein>
<gene>
    <name evidence="3" type="ORF">NVS32_08540</name>
</gene>
<evidence type="ECO:0000313" key="4">
    <source>
        <dbReference type="Proteomes" id="UP001204320"/>
    </source>
</evidence>
<comment type="caution">
    <text evidence="3">The sequence shown here is derived from an EMBL/GenBank/DDBJ whole genome shotgun (WGS) entry which is preliminary data.</text>
</comment>
<keyword evidence="1" id="KW-0472">Membrane</keyword>
<dbReference type="RefSeq" id="WP_258499436.1">
    <property type="nucleotide sequence ID" value="NZ_JANSKA010000005.1"/>
</dbReference>
<proteinExistence type="predicted"/>
<feature type="transmembrane region" description="Helical" evidence="1">
    <location>
        <begin position="240"/>
        <end position="261"/>
    </location>
</feature>
<feature type="transmembrane region" description="Helical" evidence="1">
    <location>
        <begin position="119"/>
        <end position="136"/>
    </location>
</feature>
<accession>A0ABT1Z9V1</accession>
<dbReference type="Pfam" id="PF07786">
    <property type="entry name" value="HGSNAT_cat"/>
    <property type="match status" value="1"/>
</dbReference>
<dbReference type="EMBL" id="JANSKA010000005">
    <property type="protein sequence ID" value="MCR9036990.1"/>
    <property type="molecule type" value="Genomic_DNA"/>
</dbReference>